<dbReference type="AlphaFoldDB" id="E3DQX2"/>
<organism evidence="1 2">
    <name type="scientific">Halanaerobium praevalens (strain ATCC 33744 / DSM 2228 / GSL)</name>
    <dbReference type="NCBI Taxonomy" id="572479"/>
    <lineage>
        <taxon>Bacteria</taxon>
        <taxon>Bacillati</taxon>
        <taxon>Bacillota</taxon>
        <taxon>Clostridia</taxon>
        <taxon>Halanaerobiales</taxon>
        <taxon>Halanaerobiaceae</taxon>
        <taxon>Halanaerobium</taxon>
    </lineage>
</organism>
<dbReference type="EMBL" id="CP002175">
    <property type="protein sequence ID" value="ADO76947.1"/>
    <property type="molecule type" value="Genomic_DNA"/>
</dbReference>
<protein>
    <submittedName>
        <fullName evidence="1">Uncharacterized protein</fullName>
    </submittedName>
</protein>
<evidence type="ECO:0000313" key="1">
    <source>
        <dbReference type="EMBL" id="ADO76947.1"/>
    </source>
</evidence>
<sequence>MGLLDTIKSIFSGNQNKKIIDFYVEDKQCSKQMKLLFRKSYDIQKVYAEDREADYEIKKVIVCDNCYNKIDLHLEFDKRYNIINQEIKSGKIISKEEFEKN</sequence>
<dbReference type="Proteomes" id="UP000006866">
    <property type="component" value="Chromosome"/>
</dbReference>
<reference evidence="2" key="1">
    <citation type="submission" date="2010-10" db="EMBL/GenBank/DDBJ databases">
        <title>The complete genome of Halanaerobium praevalens DSM 2228.</title>
        <authorList>
            <consortium name="US DOE Joint Genome Institute (JGI-PGF)"/>
            <person name="Lucas S."/>
            <person name="Copeland A."/>
            <person name="Lapidus A."/>
            <person name="Glavina del Rio T."/>
            <person name="Dalin E."/>
            <person name="Tice H."/>
            <person name="Bruce D."/>
            <person name="Goodwin L."/>
            <person name="Pitluck S."/>
            <person name="Kyrpides N."/>
            <person name="Mavromatis K."/>
            <person name="Ivanova N."/>
            <person name="Ovchinnikova G."/>
            <person name="Chertkov O."/>
            <person name="Detter J.C."/>
            <person name="Han C."/>
            <person name="Larimer F."/>
            <person name="Land M."/>
            <person name="Hauser L."/>
            <person name="Markowitz V."/>
            <person name="Cheng J.-F."/>
            <person name="Hugenholtz P."/>
            <person name="Woyke T."/>
            <person name="Wu D."/>
            <person name="Tindall B."/>
            <person name="Pomrenke H.G."/>
            <person name="Brambilla E."/>
            <person name="Klenk H.-P."/>
            <person name="Eisen J.A."/>
        </authorList>
    </citation>
    <scope>NUCLEOTIDE SEQUENCE [LARGE SCALE GENOMIC DNA]</scope>
    <source>
        <strain evidence="2">ATCC 33744 / DSM 2228 / GSL</strain>
    </source>
</reference>
<dbReference type="HOGENOM" id="CLU_173848_0_0_9"/>
<gene>
    <name evidence="1" type="ordered locus">Hprae_0793</name>
</gene>
<dbReference type="PATRIC" id="fig|572479.3.peg.801"/>
<dbReference type="RefSeq" id="WP_014552980.1">
    <property type="nucleotide sequence ID" value="NC_017455.1"/>
</dbReference>
<name>E3DQX2_HALPG</name>
<dbReference type="STRING" id="572479.Hprae_0793"/>
<dbReference type="eggNOG" id="ENOG5033GB6">
    <property type="taxonomic scope" value="Bacteria"/>
</dbReference>
<dbReference type="OrthoDB" id="2111848at2"/>
<dbReference type="KEGG" id="hpk:Hprae_0793"/>
<accession>E3DQX2</accession>
<keyword evidence="2" id="KW-1185">Reference proteome</keyword>
<evidence type="ECO:0000313" key="2">
    <source>
        <dbReference type="Proteomes" id="UP000006866"/>
    </source>
</evidence>
<reference evidence="1 2" key="2">
    <citation type="journal article" date="2011" name="Stand. Genomic Sci.">
        <title>Complete genome sequence of the extremely halophilic Halanaerobium praevalens type strain (GSL).</title>
        <authorList>
            <person name="Ivanova N."/>
            <person name="Sikorski J."/>
            <person name="Chertkov O."/>
            <person name="Nolan M."/>
            <person name="Lucas S."/>
            <person name="Hammon N."/>
            <person name="Deshpande S."/>
            <person name="Cheng J.F."/>
            <person name="Tapia R."/>
            <person name="Han C."/>
            <person name="Goodwin L."/>
            <person name="Pitluck S."/>
            <person name="Huntemann M."/>
            <person name="Liolios K."/>
            <person name="Pagani I."/>
            <person name="Mavromatis K."/>
            <person name="Ovchinikova G."/>
            <person name="Pati A."/>
            <person name="Chen A."/>
            <person name="Palaniappan K."/>
            <person name="Land M."/>
            <person name="Hauser L."/>
            <person name="Brambilla E.M."/>
            <person name="Kannan K.P."/>
            <person name="Rohde M."/>
            <person name="Tindall B.J."/>
            <person name="Goker M."/>
            <person name="Detter J.C."/>
            <person name="Woyke T."/>
            <person name="Bristow J."/>
            <person name="Eisen J.A."/>
            <person name="Markowitz V."/>
            <person name="Hugenholtz P."/>
            <person name="Kyrpides N.C."/>
            <person name="Klenk H.P."/>
            <person name="Lapidus A."/>
        </authorList>
    </citation>
    <scope>NUCLEOTIDE SEQUENCE [LARGE SCALE GENOMIC DNA]</scope>
    <source>
        <strain evidence="2">ATCC 33744 / DSM 2228 / GSL</strain>
    </source>
</reference>
<proteinExistence type="predicted"/>